<evidence type="ECO:0000313" key="2">
    <source>
        <dbReference type="EMBL" id="KAG8497543.1"/>
    </source>
</evidence>
<gene>
    <name evidence="2" type="ORF">CXB51_008969</name>
</gene>
<dbReference type="EMBL" id="JAHUZN010000004">
    <property type="protein sequence ID" value="KAG8497543.1"/>
    <property type="molecule type" value="Genomic_DNA"/>
</dbReference>
<sequence>MAHFNPSALPTSDLSLKRQKKNPLLVKKNEKTNRFPSLRSSKRSLGGQRGWCKAEQRGQASGLDADGALEARGGKRRLGFLLPFFG</sequence>
<name>A0A8J6DAT9_9ROSI</name>
<organism evidence="2 3">
    <name type="scientific">Gossypium anomalum</name>
    <dbReference type="NCBI Taxonomy" id="47600"/>
    <lineage>
        <taxon>Eukaryota</taxon>
        <taxon>Viridiplantae</taxon>
        <taxon>Streptophyta</taxon>
        <taxon>Embryophyta</taxon>
        <taxon>Tracheophyta</taxon>
        <taxon>Spermatophyta</taxon>
        <taxon>Magnoliopsida</taxon>
        <taxon>eudicotyledons</taxon>
        <taxon>Gunneridae</taxon>
        <taxon>Pentapetalae</taxon>
        <taxon>rosids</taxon>
        <taxon>malvids</taxon>
        <taxon>Malvales</taxon>
        <taxon>Malvaceae</taxon>
        <taxon>Malvoideae</taxon>
        <taxon>Gossypium</taxon>
    </lineage>
</organism>
<keyword evidence="3" id="KW-1185">Reference proteome</keyword>
<comment type="caution">
    <text evidence="2">The sequence shown here is derived from an EMBL/GenBank/DDBJ whole genome shotgun (WGS) entry which is preliminary data.</text>
</comment>
<reference evidence="2 3" key="1">
    <citation type="journal article" date="2021" name="bioRxiv">
        <title>The Gossypium anomalum genome as a resource for cotton improvement and evolutionary analysis of hybrid incompatibility.</title>
        <authorList>
            <person name="Grover C.E."/>
            <person name="Yuan D."/>
            <person name="Arick M.A."/>
            <person name="Miller E.R."/>
            <person name="Hu G."/>
            <person name="Peterson D.G."/>
            <person name="Wendel J.F."/>
            <person name="Udall J.A."/>
        </authorList>
    </citation>
    <scope>NUCLEOTIDE SEQUENCE [LARGE SCALE GENOMIC DNA]</scope>
    <source>
        <strain evidence="2">JFW-Udall</strain>
        <tissue evidence="2">Leaf</tissue>
    </source>
</reference>
<protein>
    <submittedName>
        <fullName evidence="2">Uncharacterized protein</fullName>
    </submittedName>
</protein>
<evidence type="ECO:0000256" key="1">
    <source>
        <dbReference type="SAM" id="MobiDB-lite"/>
    </source>
</evidence>
<dbReference type="Proteomes" id="UP000701853">
    <property type="component" value="Chromosome 4"/>
</dbReference>
<accession>A0A8J6DAT9</accession>
<proteinExistence type="predicted"/>
<dbReference type="AlphaFoldDB" id="A0A8J6DAT9"/>
<feature type="region of interest" description="Disordered" evidence="1">
    <location>
        <begin position="1"/>
        <end position="52"/>
    </location>
</feature>
<evidence type="ECO:0000313" key="3">
    <source>
        <dbReference type="Proteomes" id="UP000701853"/>
    </source>
</evidence>